<reference evidence="2" key="2">
    <citation type="submission" date="2021-01" db="EMBL/GenBank/DDBJ databases">
        <title>Pan-genome distribution and transcriptional activeness of fungal secondary metabolism genes in Aspergillus section Fumigati.</title>
        <authorList>
            <person name="Takahashi H."/>
            <person name="Umemura M."/>
            <person name="Ninomiya A."/>
            <person name="Kusuya Y."/>
            <person name="Urayama S."/>
            <person name="Shimizu M."/>
            <person name="Watanabe A."/>
            <person name="Kamei K."/>
            <person name="Yaguchi T."/>
            <person name="Hagiwara D."/>
        </authorList>
    </citation>
    <scope>NUCLEOTIDE SEQUENCE</scope>
    <source>
        <strain evidence="2">IFM 46973</strain>
    </source>
</reference>
<dbReference type="Proteomes" id="UP000036893">
    <property type="component" value="Unassembled WGS sequence"/>
</dbReference>
<reference evidence="2" key="1">
    <citation type="journal article" date="2015" name="Genome Announc.">
        <title>Draft Genome Sequence of the Pathogenic Filamentous Fungus Aspergillus udagawae Strain IFM 46973T.</title>
        <authorList>
            <person name="Kusuya Y."/>
            <person name="Takahashi-Nakaguchi A."/>
            <person name="Takahashi H."/>
            <person name="Yaguchi T."/>
        </authorList>
    </citation>
    <scope>NUCLEOTIDE SEQUENCE</scope>
    <source>
        <strain evidence="2">IFM 46973</strain>
    </source>
</reference>
<gene>
    <name evidence="2" type="ORF">Aud_003832</name>
</gene>
<dbReference type="RefSeq" id="XP_043144714.1">
    <property type="nucleotide sequence ID" value="XM_043288779.1"/>
</dbReference>
<evidence type="ECO:0000256" key="1">
    <source>
        <dbReference type="SAM" id="MobiDB-lite"/>
    </source>
</evidence>
<evidence type="ECO:0000313" key="3">
    <source>
        <dbReference type="Proteomes" id="UP000036893"/>
    </source>
</evidence>
<evidence type="ECO:0000313" key="2">
    <source>
        <dbReference type="EMBL" id="GIC87448.1"/>
    </source>
</evidence>
<name>A0A8E0UXF7_9EURO</name>
<organism evidence="2 3">
    <name type="scientific">Aspergillus udagawae</name>
    <dbReference type="NCBI Taxonomy" id="91492"/>
    <lineage>
        <taxon>Eukaryota</taxon>
        <taxon>Fungi</taxon>
        <taxon>Dikarya</taxon>
        <taxon>Ascomycota</taxon>
        <taxon>Pezizomycotina</taxon>
        <taxon>Eurotiomycetes</taxon>
        <taxon>Eurotiomycetidae</taxon>
        <taxon>Eurotiales</taxon>
        <taxon>Aspergillaceae</taxon>
        <taxon>Aspergillus</taxon>
        <taxon>Aspergillus subgen. Fumigati</taxon>
    </lineage>
</organism>
<feature type="region of interest" description="Disordered" evidence="1">
    <location>
        <begin position="35"/>
        <end position="62"/>
    </location>
</feature>
<dbReference type="AlphaFoldDB" id="A0A8E0UXF7"/>
<proteinExistence type="predicted"/>
<comment type="caution">
    <text evidence="2">The sequence shown here is derived from an EMBL/GenBank/DDBJ whole genome shotgun (WGS) entry which is preliminary data.</text>
</comment>
<dbReference type="GeneID" id="66991308"/>
<accession>A0A8E0UXF7</accession>
<dbReference type="EMBL" id="BBXM02000002">
    <property type="protein sequence ID" value="GIC87448.1"/>
    <property type="molecule type" value="Genomic_DNA"/>
</dbReference>
<sequence length="101" mass="11033">MSVGKGQPHGKLVSGGRTKHRALCAARARQQGALPPLAREPCMVHGSHRSGTTENPRPPRKALVSPKFRVRAIPIGSDIWVEFYVGLGLRWDGPRHSVHSL</sequence>
<protein>
    <submittedName>
        <fullName evidence="2">Uncharacterized protein</fullName>
    </submittedName>
</protein>